<organism evidence="2 3">
    <name type="scientific">Sanguibacter gelidistatuariae</name>
    <dbReference type="NCBI Taxonomy" id="1814289"/>
    <lineage>
        <taxon>Bacteria</taxon>
        <taxon>Bacillati</taxon>
        <taxon>Actinomycetota</taxon>
        <taxon>Actinomycetes</taxon>
        <taxon>Micrococcales</taxon>
        <taxon>Sanguibacteraceae</taxon>
        <taxon>Sanguibacter</taxon>
    </lineage>
</organism>
<keyword evidence="1" id="KW-1133">Transmembrane helix</keyword>
<evidence type="ECO:0000313" key="2">
    <source>
        <dbReference type="EMBL" id="SDC38536.1"/>
    </source>
</evidence>
<dbReference type="RefSeq" id="WP_139185767.1">
    <property type="nucleotide sequence ID" value="NZ_FMYH01000002.1"/>
</dbReference>
<evidence type="ECO:0000256" key="1">
    <source>
        <dbReference type="SAM" id="Phobius"/>
    </source>
</evidence>
<proteinExistence type="predicted"/>
<keyword evidence="1" id="KW-0812">Transmembrane</keyword>
<reference evidence="2 3" key="1">
    <citation type="submission" date="2016-09" db="EMBL/GenBank/DDBJ databases">
        <authorList>
            <person name="Capua I."/>
            <person name="De Benedictis P."/>
            <person name="Joannis T."/>
            <person name="Lombin L.H."/>
            <person name="Cattoli G."/>
        </authorList>
    </citation>
    <scope>NUCLEOTIDE SEQUENCE [LARGE SCALE GENOMIC DNA]</scope>
    <source>
        <strain evidence="2 3">ISLP-3</strain>
    </source>
</reference>
<dbReference type="GO" id="GO:0005886">
    <property type="term" value="C:plasma membrane"/>
    <property type="evidence" value="ECO:0007669"/>
    <property type="project" value="InterPro"/>
</dbReference>
<dbReference type="GO" id="GO:0008556">
    <property type="term" value="F:P-type potassium transmembrane transporter activity"/>
    <property type="evidence" value="ECO:0007669"/>
    <property type="project" value="InterPro"/>
</dbReference>
<dbReference type="Proteomes" id="UP000199039">
    <property type="component" value="Unassembled WGS sequence"/>
</dbReference>
<dbReference type="EMBL" id="FMYH01000002">
    <property type="protein sequence ID" value="SDC38536.1"/>
    <property type="molecule type" value="Genomic_DNA"/>
</dbReference>
<gene>
    <name evidence="2" type="ORF">SAMN05216410_1771</name>
</gene>
<feature type="transmembrane region" description="Helical" evidence="1">
    <location>
        <begin position="6"/>
        <end position="26"/>
    </location>
</feature>
<protein>
    <submittedName>
        <fullName evidence="2">K+-transporting ATPase, KdpF subunit</fullName>
    </submittedName>
</protein>
<keyword evidence="3" id="KW-1185">Reference proteome</keyword>
<evidence type="ECO:0000313" key="3">
    <source>
        <dbReference type="Proteomes" id="UP000199039"/>
    </source>
</evidence>
<name>A0A1G6L7C3_9MICO</name>
<dbReference type="STRING" id="1814289.SAMN05216410_1771"/>
<keyword evidence="1" id="KW-0472">Membrane</keyword>
<accession>A0A1G6L7C3</accession>
<sequence>MSAPDWVGLVVAAALLVYLFAGLIRAGGAGRAGKGR</sequence>
<dbReference type="AlphaFoldDB" id="A0A1G6L7C3"/>
<dbReference type="InterPro" id="IPR011726">
    <property type="entry name" value="KdpF"/>
</dbReference>
<dbReference type="Pfam" id="PF09604">
    <property type="entry name" value="Potass_KdpF"/>
    <property type="match status" value="1"/>
</dbReference>